<gene>
    <name evidence="1" type="ORF">BECKDK2373C_GA0170839_100260</name>
</gene>
<proteinExistence type="predicted"/>
<name>A0A450RUI8_9GAMM</name>
<organism evidence="1">
    <name type="scientific">Candidatus Kentrum sp. DK</name>
    <dbReference type="NCBI Taxonomy" id="2126562"/>
    <lineage>
        <taxon>Bacteria</taxon>
        <taxon>Pseudomonadati</taxon>
        <taxon>Pseudomonadota</taxon>
        <taxon>Gammaproteobacteria</taxon>
        <taxon>Candidatus Kentrum</taxon>
    </lineage>
</organism>
<accession>A0A450RUI8</accession>
<reference evidence="1" key="1">
    <citation type="submission" date="2019-02" db="EMBL/GenBank/DDBJ databases">
        <authorList>
            <person name="Gruber-Vodicka R. H."/>
            <person name="Seah K. B. B."/>
        </authorList>
    </citation>
    <scope>NUCLEOTIDE SEQUENCE</scope>
    <source>
        <strain evidence="1">BECK_DK161</strain>
    </source>
</reference>
<sequence length="98" mass="10955">MHTTPLHLILVTYPGVTGFRASYKRLIVIIESLSEKSQSVAPAPGLCPVALRKYAKSRNNSTDKDNDNAPDYVKECVFFRPRNRILRSPIAFESTAFG</sequence>
<protein>
    <submittedName>
        <fullName evidence="1">Uncharacterized protein</fullName>
    </submittedName>
</protein>
<dbReference type="EMBL" id="CAADEY010000002">
    <property type="protein sequence ID" value="VFJ42831.1"/>
    <property type="molecule type" value="Genomic_DNA"/>
</dbReference>
<dbReference type="AlphaFoldDB" id="A0A450RUI8"/>
<evidence type="ECO:0000313" key="1">
    <source>
        <dbReference type="EMBL" id="VFJ42831.1"/>
    </source>
</evidence>